<comment type="subcellular location">
    <subcellularLocation>
        <location evidence="1">Membrane</location>
        <topology evidence="1">Multi-pass membrane protein</topology>
    </subcellularLocation>
</comment>
<organism evidence="7 8">
    <name type="scientific">Thalassobacterium sedimentorum</name>
    <dbReference type="NCBI Taxonomy" id="3041258"/>
    <lineage>
        <taxon>Bacteria</taxon>
        <taxon>Pseudomonadati</taxon>
        <taxon>Verrucomicrobiota</taxon>
        <taxon>Opitutia</taxon>
        <taxon>Puniceicoccales</taxon>
        <taxon>Coraliomargaritaceae</taxon>
        <taxon>Thalassobacterium</taxon>
    </lineage>
</organism>
<keyword evidence="8" id="KW-1185">Reference proteome</keyword>
<protein>
    <submittedName>
        <fullName evidence="7">NfeD family protein</fullName>
    </submittedName>
</protein>
<reference evidence="7 8" key="1">
    <citation type="submission" date="2023-04" db="EMBL/GenBank/DDBJ databases">
        <title>A novel bacteria isolated from coastal sediment.</title>
        <authorList>
            <person name="Liu X.-J."/>
            <person name="Du Z.-J."/>
        </authorList>
    </citation>
    <scope>NUCLEOTIDE SEQUENCE [LARGE SCALE GENOMIC DNA]</scope>
    <source>
        <strain evidence="7 8">SDUM461004</strain>
    </source>
</reference>
<dbReference type="SUPFAM" id="SSF141322">
    <property type="entry name" value="NfeD domain-like"/>
    <property type="match status" value="1"/>
</dbReference>
<sequence>MSTIIGLLVAAFVLVFFEVILPGGVLGVLAALCLILATWIAGVQFGAGVAILTFVGSAIAIALLVYIEFRLLARTSLGQAFFLKSSVSGHSNTAPAEASIVGQDGIALTRLNPSGKVAIDGQAYEAYSQDGYIDADQPIHVVSQDNFKLIIKKL</sequence>
<keyword evidence="2 5" id="KW-0812">Transmembrane</keyword>
<gene>
    <name evidence="7" type="ORF">QEH59_08370</name>
</gene>
<evidence type="ECO:0000256" key="5">
    <source>
        <dbReference type="SAM" id="Phobius"/>
    </source>
</evidence>
<dbReference type="EMBL" id="JARXIC010000011">
    <property type="protein sequence ID" value="MDQ8194438.1"/>
    <property type="molecule type" value="Genomic_DNA"/>
</dbReference>
<name>A0ABU1ALG7_9BACT</name>
<keyword evidence="3 5" id="KW-1133">Transmembrane helix</keyword>
<feature type="transmembrane region" description="Helical" evidence="5">
    <location>
        <begin position="7"/>
        <end position="40"/>
    </location>
</feature>
<evidence type="ECO:0000313" key="7">
    <source>
        <dbReference type="EMBL" id="MDQ8194438.1"/>
    </source>
</evidence>
<dbReference type="RefSeq" id="WP_308984913.1">
    <property type="nucleotide sequence ID" value="NZ_JARXIC010000011.1"/>
</dbReference>
<feature type="domain" description="NfeD-like C-terminal" evidence="6">
    <location>
        <begin position="99"/>
        <end position="153"/>
    </location>
</feature>
<evidence type="ECO:0000256" key="4">
    <source>
        <dbReference type="ARBA" id="ARBA00023136"/>
    </source>
</evidence>
<evidence type="ECO:0000256" key="3">
    <source>
        <dbReference type="ARBA" id="ARBA00022989"/>
    </source>
</evidence>
<accession>A0ABU1ALG7</accession>
<proteinExistence type="predicted"/>
<dbReference type="InterPro" id="IPR052165">
    <property type="entry name" value="Membrane_assoc_protease"/>
</dbReference>
<evidence type="ECO:0000259" key="6">
    <source>
        <dbReference type="Pfam" id="PF01957"/>
    </source>
</evidence>
<dbReference type="InterPro" id="IPR012340">
    <property type="entry name" value="NA-bd_OB-fold"/>
</dbReference>
<dbReference type="Gene3D" id="2.40.50.140">
    <property type="entry name" value="Nucleic acid-binding proteins"/>
    <property type="match status" value="1"/>
</dbReference>
<keyword evidence="4 5" id="KW-0472">Membrane</keyword>
<evidence type="ECO:0000256" key="1">
    <source>
        <dbReference type="ARBA" id="ARBA00004141"/>
    </source>
</evidence>
<evidence type="ECO:0000313" key="8">
    <source>
        <dbReference type="Proteomes" id="UP001243717"/>
    </source>
</evidence>
<dbReference type="InterPro" id="IPR002810">
    <property type="entry name" value="NfeD-like_C"/>
</dbReference>
<dbReference type="Pfam" id="PF01957">
    <property type="entry name" value="NfeD"/>
    <property type="match status" value="1"/>
</dbReference>
<feature type="transmembrane region" description="Helical" evidence="5">
    <location>
        <begin position="46"/>
        <end position="67"/>
    </location>
</feature>
<comment type="caution">
    <text evidence="7">The sequence shown here is derived from an EMBL/GenBank/DDBJ whole genome shotgun (WGS) entry which is preliminary data.</text>
</comment>
<dbReference type="Proteomes" id="UP001243717">
    <property type="component" value="Unassembled WGS sequence"/>
</dbReference>
<evidence type="ECO:0000256" key="2">
    <source>
        <dbReference type="ARBA" id="ARBA00022692"/>
    </source>
</evidence>
<dbReference type="PANTHER" id="PTHR33507">
    <property type="entry name" value="INNER MEMBRANE PROTEIN YBBJ"/>
    <property type="match status" value="1"/>
</dbReference>